<dbReference type="GO" id="GO:0005886">
    <property type="term" value="C:plasma membrane"/>
    <property type="evidence" value="ECO:0007669"/>
    <property type="project" value="UniProtKB-SubCell"/>
</dbReference>
<gene>
    <name evidence="17" type="primary">LOC109707932</name>
</gene>
<dbReference type="Pfam" id="PF14543">
    <property type="entry name" value="TAXi_N"/>
    <property type="match status" value="1"/>
</dbReference>
<evidence type="ECO:0000313" key="17">
    <source>
        <dbReference type="RefSeq" id="XP_020085064.1"/>
    </source>
</evidence>
<dbReference type="Gene3D" id="2.40.70.10">
    <property type="entry name" value="Acid Proteases"/>
    <property type="match status" value="2"/>
</dbReference>
<dbReference type="PROSITE" id="PS51767">
    <property type="entry name" value="PEPTIDASE_A1"/>
    <property type="match status" value="1"/>
</dbReference>
<proteinExistence type="inferred from homology"/>
<name>A0A6P5ENJ9_ANACO</name>
<evidence type="ECO:0000256" key="1">
    <source>
        <dbReference type="ARBA" id="ARBA00004193"/>
    </source>
</evidence>
<keyword evidence="3" id="KW-1003">Cell membrane</keyword>
<evidence type="ECO:0000256" key="6">
    <source>
        <dbReference type="ARBA" id="ARBA00022750"/>
    </source>
</evidence>
<evidence type="ECO:0000256" key="2">
    <source>
        <dbReference type="ARBA" id="ARBA00007447"/>
    </source>
</evidence>
<accession>A0A6P5ENJ9</accession>
<feature type="compositionally biased region" description="Polar residues" evidence="13">
    <location>
        <begin position="598"/>
        <end position="609"/>
    </location>
</feature>
<dbReference type="PANTHER" id="PTHR33875:SF3">
    <property type="entry name" value="OS04G0227500 PROTEIN"/>
    <property type="match status" value="1"/>
</dbReference>
<protein>
    <submittedName>
        <fullName evidence="17">Aspartyl protease family protein 1-like</fullName>
    </submittedName>
</protein>
<dbReference type="OrthoDB" id="2747330at2759"/>
<dbReference type="PANTHER" id="PTHR33875">
    <property type="entry name" value="OS09G0542200 PROTEIN"/>
    <property type="match status" value="1"/>
</dbReference>
<dbReference type="InterPro" id="IPR036249">
    <property type="entry name" value="Thioredoxin-like_sf"/>
</dbReference>
<comment type="similarity">
    <text evidence="2 12">Belongs to the peptidase A1 family.</text>
</comment>
<evidence type="ECO:0000256" key="4">
    <source>
        <dbReference type="ARBA" id="ARBA00022670"/>
    </source>
</evidence>
<dbReference type="InterPro" id="IPR001461">
    <property type="entry name" value="Aspartic_peptidase_A1"/>
</dbReference>
<keyword evidence="6 12" id="KW-0064">Aspartyl protease</keyword>
<dbReference type="Pfam" id="PF14541">
    <property type="entry name" value="TAXi_C"/>
    <property type="match status" value="1"/>
</dbReference>
<dbReference type="GeneID" id="109707932"/>
<evidence type="ECO:0000256" key="14">
    <source>
        <dbReference type="SAM" id="SignalP"/>
    </source>
</evidence>
<dbReference type="InterPro" id="IPR012336">
    <property type="entry name" value="Thioredoxin-like_fold"/>
</dbReference>
<dbReference type="Pfam" id="PF13462">
    <property type="entry name" value="Thioredoxin_4"/>
    <property type="match status" value="1"/>
</dbReference>
<feature type="active site" evidence="11">
    <location>
        <position position="443"/>
    </location>
</feature>
<keyword evidence="7 12" id="KW-0378">Hydrolase</keyword>
<evidence type="ECO:0000256" key="7">
    <source>
        <dbReference type="ARBA" id="ARBA00022801"/>
    </source>
</evidence>
<dbReference type="Proteomes" id="UP000515123">
    <property type="component" value="Linkage group 3"/>
</dbReference>
<evidence type="ECO:0000256" key="10">
    <source>
        <dbReference type="ARBA" id="ARBA00023288"/>
    </source>
</evidence>
<dbReference type="SUPFAM" id="SSF52833">
    <property type="entry name" value="Thioredoxin-like"/>
    <property type="match status" value="1"/>
</dbReference>
<dbReference type="PROSITE" id="PS00141">
    <property type="entry name" value="ASP_PROTEASE"/>
    <property type="match status" value="1"/>
</dbReference>
<dbReference type="InterPro" id="IPR021109">
    <property type="entry name" value="Peptidase_aspartic_dom_sf"/>
</dbReference>
<reference evidence="17" key="2">
    <citation type="submission" date="2025-08" db="UniProtKB">
        <authorList>
            <consortium name="RefSeq"/>
        </authorList>
    </citation>
    <scope>IDENTIFICATION</scope>
    <source>
        <tissue evidence="17">Leaf</tissue>
    </source>
</reference>
<evidence type="ECO:0000256" key="8">
    <source>
        <dbReference type="ARBA" id="ARBA00023136"/>
    </source>
</evidence>
<feature type="domain" description="Peptidase A1" evidence="15">
    <location>
        <begin position="224"/>
        <end position="561"/>
    </location>
</feature>
<evidence type="ECO:0000256" key="3">
    <source>
        <dbReference type="ARBA" id="ARBA00022475"/>
    </source>
</evidence>
<feature type="region of interest" description="Disordered" evidence="13">
    <location>
        <begin position="585"/>
        <end position="609"/>
    </location>
</feature>
<evidence type="ECO:0000259" key="15">
    <source>
        <dbReference type="PROSITE" id="PS51767"/>
    </source>
</evidence>
<keyword evidence="8" id="KW-0472">Membrane</keyword>
<keyword evidence="10" id="KW-0449">Lipoprotein</keyword>
<keyword evidence="16" id="KW-1185">Reference proteome</keyword>
<keyword evidence="5 14" id="KW-0732">Signal</keyword>
<reference evidence="16" key="1">
    <citation type="journal article" date="2015" name="Nat. Genet.">
        <title>The pineapple genome and the evolution of CAM photosynthesis.</title>
        <authorList>
            <person name="Ming R."/>
            <person name="VanBuren R."/>
            <person name="Wai C.M."/>
            <person name="Tang H."/>
            <person name="Schatz M.C."/>
            <person name="Bowers J.E."/>
            <person name="Lyons E."/>
            <person name="Wang M.L."/>
            <person name="Chen J."/>
            <person name="Biggers E."/>
            <person name="Zhang J."/>
            <person name="Huang L."/>
            <person name="Zhang L."/>
            <person name="Miao W."/>
            <person name="Zhang J."/>
            <person name="Ye Z."/>
            <person name="Miao C."/>
            <person name="Lin Z."/>
            <person name="Wang H."/>
            <person name="Zhou H."/>
            <person name="Yim W.C."/>
            <person name="Priest H.D."/>
            <person name="Zheng C."/>
            <person name="Woodhouse M."/>
            <person name="Edger P.P."/>
            <person name="Guyot R."/>
            <person name="Guo H.B."/>
            <person name="Guo H."/>
            <person name="Zheng G."/>
            <person name="Singh R."/>
            <person name="Sharma A."/>
            <person name="Min X."/>
            <person name="Zheng Y."/>
            <person name="Lee H."/>
            <person name="Gurtowski J."/>
            <person name="Sedlazeck F.J."/>
            <person name="Harkess A."/>
            <person name="McKain M.R."/>
            <person name="Liao Z."/>
            <person name="Fang J."/>
            <person name="Liu J."/>
            <person name="Zhang X."/>
            <person name="Zhang Q."/>
            <person name="Hu W."/>
            <person name="Qin Y."/>
            <person name="Wang K."/>
            <person name="Chen L.Y."/>
            <person name="Shirley N."/>
            <person name="Lin Y.R."/>
            <person name="Liu L.Y."/>
            <person name="Hernandez A.G."/>
            <person name="Wright C.L."/>
            <person name="Bulone V."/>
            <person name="Tuskan G.A."/>
            <person name="Heath K."/>
            <person name="Zee F."/>
            <person name="Moore P.H."/>
            <person name="Sunkar R."/>
            <person name="Leebens-Mack J.H."/>
            <person name="Mockler T."/>
            <person name="Bennetzen J.L."/>
            <person name="Freeling M."/>
            <person name="Sankoff D."/>
            <person name="Paterson A.H."/>
            <person name="Zhu X."/>
            <person name="Yang X."/>
            <person name="Smith J.A."/>
            <person name="Cushman J.C."/>
            <person name="Paull R.E."/>
            <person name="Yu Q."/>
        </authorList>
    </citation>
    <scope>NUCLEOTIDE SEQUENCE [LARGE SCALE GENOMIC DNA]</scope>
    <source>
        <strain evidence="16">cv. F153</strain>
    </source>
</reference>
<dbReference type="InterPro" id="IPR032861">
    <property type="entry name" value="TAXi_N"/>
</dbReference>
<evidence type="ECO:0000256" key="13">
    <source>
        <dbReference type="SAM" id="MobiDB-lite"/>
    </source>
</evidence>
<evidence type="ECO:0000256" key="11">
    <source>
        <dbReference type="PIRSR" id="PIRSR601461-1"/>
    </source>
</evidence>
<dbReference type="AlphaFoldDB" id="A0A6P5ENJ9"/>
<dbReference type="PRINTS" id="PR00792">
    <property type="entry name" value="PEPSIN"/>
</dbReference>
<dbReference type="InterPro" id="IPR001969">
    <property type="entry name" value="Aspartic_peptidase_AS"/>
</dbReference>
<keyword evidence="4 12" id="KW-0645">Protease</keyword>
<keyword evidence="9" id="KW-0325">Glycoprotein</keyword>
<dbReference type="InterPro" id="IPR032799">
    <property type="entry name" value="TAXi_C"/>
</dbReference>
<dbReference type="RefSeq" id="XP_020085064.1">
    <property type="nucleotide sequence ID" value="XM_020229475.1"/>
</dbReference>
<organism evidence="16 17">
    <name type="scientific">Ananas comosus</name>
    <name type="common">Pineapple</name>
    <name type="synonym">Ananas ananas</name>
    <dbReference type="NCBI Taxonomy" id="4615"/>
    <lineage>
        <taxon>Eukaryota</taxon>
        <taxon>Viridiplantae</taxon>
        <taxon>Streptophyta</taxon>
        <taxon>Embryophyta</taxon>
        <taxon>Tracheophyta</taxon>
        <taxon>Spermatophyta</taxon>
        <taxon>Magnoliopsida</taxon>
        <taxon>Liliopsida</taxon>
        <taxon>Poales</taxon>
        <taxon>Bromeliaceae</taxon>
        <taxon>Bromelioideae</taxon>
        <taxon>Ananas</taxon>
    </lineage>
</organism>
<feature type="signal peptide" evidence="14">
    <location>
        <begin position="1"/>
        <end position="31"/>
    </location>
</feature>
<evidence type="ECO:0000256" key="9">
    <source>
        <dbReference type="ARBA" id="ARBA00023180"/>
    </source>
</evidence>
<feature type="active site" evidence="11">
    <location>
        <position position="242"/>
    </location>
</feature>
<dbReference type="GO" id="GO:0004190">
    <property type="term" value="F:aspartic-type endopeptidase activity"/>
    <property type="evidence" value="ECO:0007669"/>
    <property type="project" value="UniProtKB-KW"/>
</dbReference>
<comment type="subcellular location">
    <subcellularLocation>
        <location evidence="1">Cell membrane</location>
        <topology evidence="1">Lipid-anchor</topology>
    </subcellularLocation>
</comment>
<evidence type="ECO:0000256" key="5">
    <source>
        <dbReference type="ARBA" id="ARBA00022729"/>
    </source>
</evidence>
<dbReference type="SUPFAM" id="SSF50630">
    <property type="entry name" value="Acid proteases"/>
    <property type="match status" value="1"/>
</dbReference>
<dbReference type="InterPro" id="IPR033121">
    <property type="entry name" value="PEPTIDASE_A1"/>
</dbReference>
<sequence>MEKVSAFNAMSCVLFLFSLFFFSLWFGFSEAQLPIPARIDGFVYRKAPVWGRSVVVEAFLDPLCPDSRDSWPPLKQAISYYSSARVAVVAHPFPLPYHSNAFTACRSLHIANKLNASSTFPLLELFFKYQEKYYNAPTYRLSRASITGDFVNLAATVVGENSLPALKSGFNDSQTDNAARISFKYGCSRGVTGTPFFFVNGMQLQDSGEPLDYKNWRSILDHLYYAMVSVGTPSLTFMVALDTGSDLFWLPCDCSSCAPTSSASYGLSSFYSPNMSLTSQRVPCGNDFCEHQNECSETTQCPYKITYVSAGTSSSGFLVEDVLYLTTEDARPEIVEAQIVFGCGQVQTGSFLDAAAPNGLLGLGMEKISVPSILASKGLTSDSFSMCFGHDGFGRISFGDQGSSDQEETPLYVNQLHPTYNITITGISVENSSLNLDISTFFDTGTSFTYLADPAYSFLTETFDAQVQLNRYATDSRIPFEYCYSMSSNDTKFHAPNLSFTTEGGSLFPVSEPGIVISIQQHEYIYCLAVVRSNKLNIIGQNFMTGLRVVFDRERKILGWKPFNCYDVEESSSLTVNSHNSSVLSPLPKSYTPEATRESGNGTEITTQLTPSLSHSSQSHLNCFKPAILAYAFLALAIL</sequence>
<evidence type="ECO:0000313" key="16">
    <source>
        <dbReference type="Proteomes" id="UP000515123"/>
    </source>
</evidence>
<dbReference type="Gene3D" id="3.40.30.10">
    <property type="entry name" value="Glutaredoxin"/>
    <property type="match status" value="1"/>
</dbReference>
<evidence type="ECO:0000256" key="12">
    <source>
        <dbReference type="RuleBase" id="RU000454"/>
    </source>
</evidence>
<feature type="chain" id="PRO_5028394952" evidence="14">
    <location>
        <begin position="32"/>
        <end position="639"/>
    </location>
</feature>
<dbReference type="FunFam" id="2.40.70.10:FF:000014">
    <property type="entry name" value="Aspartyl protease family protein 1"/>
    <property type="match status" value="1"/>
</dbReference>
<dbReference type="FunFam" id="2.40.70.10:FF:000012">
    <property type="entry name" value="Aspartyl protease family protein 1"/>
    <property type="match status" value="1"/>
</dbReference>
<dbReference type="GO" id="GO:0006508">
    <property type="term" value="P:proteolysis"/>
    <property type="evidence" value="ECO:0007669"/>
    <property type="project" value="UniProtKB-KW"/>
</dbReference>